<accession>A0A5B7K404</accession>
<name>A0A5B7K404_PORTR</name>
<sequence>MPPPPVAPSEEAQPTLGLWTGFEPVRLETPRTPKHAWFHCTTAAC</sequence>
<keyword evidence="2" id="KW-1185">Reference proteome</keyword>
<evidence type="ECO:0000313" key="2">
    <source>
        <dbReference type="Proteomes" id="UP000324222"/>
    </source>
</evidence>
<dbReference type="AlphaFoldDB" id="A0A5B7K404"/>
<dbReference type="EMBL" id="VSRR010126688">
    <property type="protein sequence ID" value="MPD01334.1"/>
    <property type="molecule type" value="Genomic_DNA"/>
</dbReference>
<organism evidence="1 2">
    <name type="scientific">Portunus trituberculatus</name>
    <name type="common">Swimming crab</name>
    <name type="synonym">Neptunus trituberculatus</name>
    <dbReference type="NCBI Taxonomy" id="210409"/>
    <lineage>
        <taxon>Eukaryota</taxon>
        <taxon>Metazoa</taxon>
        <taxon>Ecdysozoa</taxon>
        <taxon>Arthropoda</taxon>
        <taxon>Crustacea</taxon>
        <taxon>Multicrustacea</taxon>
        <taxon>Malacostraca</taxon>
        <taxon>Eumalacostraca</taxon>
        <taxon>Eucarida</taxon>
        <taxon>Decapoda</taxon>
        <taxon>Pleocyemata</taxon>
        <taxon>Brachyura</taxon>
        <taxon>Eubrachyura</taxon>
        <taxon>Portunoidea</taxon>
        <taxon>Portunidae</taxon>
        <taxon>Portuninae</taxon>
        <taxon>Portunus</taxon>
    </lineage>
</organism>
<dbReference type="Proteomes" id="UP000324222">
    <property type="component" value="Unassembled WGS sequence"/>
</dbReference>
<protein>
    <submittedName>
        <fullName evidence="1">Uncharacterized protein</fullName>
    </submittedName>
</protein>
<gene>
    <name evidence="1" type="ORF">E2C01_096854</name>
</gene>
<reference evidence="1 2" key="1">
    <citation type="submission" date="2019-05" db="EMBL/GenBank/DDBJ databases">
        <title>Another draft genome of Portunus trituberculatus and its Hox gene families provides insights of decapod evolution.</title>
        <authorList>
            <person name="Jeong J.-H."/>
            <person name="Song I."/>
            <person name="Kim S."/>
            <person name="Choi T."/>
            <person name="Kim D."/>
            <person name="Ryu S."/>
            <person name="Kim W."/>
        </authorList>
    </citation>
    <scope>NUCLEOTIDE SEQUENCE [LARGE SCALE GENOMIC DNA]</scope>
    <source>
        <tissue evidence="1">Muscle</tissue>
    </source>
</reference>
<evidence type="ECO:0000313" key="1">
    <source>
        <dbReference type="EMBL" id="MPD01334.1"/>
    </source>
</evidence>
<proteinExistence type="predicted"/>
<comment type="caution">
    <text evidence="1">The sequence shown here is derived from an EMBL/GenBank/DDBJ whole genome shotgun (WGS) entry which is preliminary data.</text>
</comment>